<dbReference type="PROSITE" id="PS00788">
    <property type="entry name" value="CHORISMATE_SYNTHASE_2"/>
    <property type="match status" value="1"/>
</dbReference>
<dbReference type="InterPro" id="IPR000453">
    <property type="entry name" value="Chorismate_synth"/>
</dbReference>
<dbReference type="Proteomes" id="UP000306912">
    <property type="component" value="Unassembled WGS sequence"/>
</dbReference>
<dbReference type="PROSITE" id="PS00787">
    <property type="entry name" value="CHORISMATE_SYNTHASE_1"/>
    <property type="match status" value="1"/>
</dbReference>
<gene>
    <name evidence="11" type="primary">aroC</name>
    <name evidence="12" type="ORF">FEZ08_03010</name>
</gene>
<dbReference type="EMBL" id="VBWP01000002">
    <property type="protein sequence ID" value="TLG76603.1"/>
    <property type="molecule type" value="Genomic_DNA"/>
</dbReference>
<evidence type="ECO:0000256" key="11">
    <source>
        <dbReference type="HAMAP-Rule" id="MF_00300"/>
    </source>
</evidence>
<dbReference type="InParanoid" id="A0A5R8QGL5"/>
<dbReference type="CDD" id="cd07304">
    <property type="entry name" value="Chorismate_synthase"/>
    <property type="match status" value="1"/>
</dbReference>
<keyword evidence="8 11" id="KW-0521">NADP</keyword>
<evidence type="ECO:0000256" key="9">
    <source>
        <dbReference type="ARBA" id="ARBA00023141"/>
    </source>
</evidence>
<dbReference type="InterPro" id="IPR035904">
    <property type="entry name" value="Chorismate_synth_AroC_sf"/>
</dbReference>
<keyword evidence="10 11" id="KW-0456">Lyase</keyword>
<dbReference type="UniPathway" id="UPA00053">
    <property type="reaction ID" value="UER00090"/>
</dbReference>
<feature type="binding site" evidence="11">
    <location>
        <position position="272"/>
    </location>
    <ligand>
        <name>FMN</name>
        <dbReference type="ChEBI" id="CHEBI:58210"/>
    </ligand>
</feature>
<feature type="binding site" evidence="11">
    <location>
        <begin position="287"/>
        <end position="291"/>
    </location>
    <ligand>
        <name>FMN</name>
        <dbReference type="ChEBI" id="CHEBI:58210"/>
    </ligand>
</feature>
<evidence type="ECO:0000256" key="5">
    <source>
        <dbReference type="ARBA" id="ARBA00022630"/>
    </source>
</evidence>
<evidence type="ECO:0000256" key="10">
    <source>
        <dbReference type="ARBA" id="ARBA00023239"/>
    </source>
</evidence>
<name>A0A5R8QGL5_9FIRM</name>
<dbReference type="GO" id="GO:0009423">
    <property type="term" value="P:chorismate biosynthetic process"/>
    <property type="evidence" value="ECO:0007669"/>
    <property type="project" value="UniProtKB-UniRule"/>
</dbReference>
<dbReference type="InterPro" id="IPR020541">
    <property type="entry name" value="Chorismate_synthase_CS"/>
</dbReference>
<dbReference type="Pfam" id="PF01264">
    <property type="entry name" value="Chorismate_synt"/>
    <property type="match status" value="1"/>
</dbReference>
<comment type="pathway">
    <text evidence="1 11">Metabolic intermediate biosynthesis; chorismate biosynthesis; chorismate from D-erythrose 4-phosphate and phosphoenolpyruvate: step 7/7.</text>
</comment>
<keyword evidence="9 11" id="KW-0057">Aromatic amino acid biosynthesis</keyword>
<evidence type="ECO:0000256" key="2">
    <source>
        <dbReference type="ARBA" id="ARBA00008014"/>
    </source>
</evidence>
<evidence type="ECO:0000256" key="4">
    <source>
        <dbReference type="ARBA" id="ARBA00022605"/>
    </source>
</evidence>
<comment type="catalytic activity">
    <reaction evidence="11">
        <text>5-O-(1-carboxyvinyl)-3-phosphoshikimate = chorismate + phosphate</text>
        <dbReference type="Rhea" id="RHEA:21020"/>
        <dbReference type="ChEBI" id="CHEBI:29748"/>
        <dbReference type="ChEBI" id="CHEBI:43474"/>
        <dbReference type="ChEBI" id="CHEBI:57701"/>
        <dbReference type="EC" id="4.2.3.5"/>
    </reaction>
</comment>
<dbReference type="Gene3D" id="3.60.150.10">
    <property type="entry name" value="Chorismate synthase AroC"/>
    <property type="match status" value="2"/>
</dbReference>
<dbReference type="GO" id="GO:0005829">
    <property type="term" value="C:cytosol"/>
    <property type="evidence" value="ECO:0007669"/>
    <property type="project" value="TreeGrafter"/>
</dbReference>
<reference evidence="12 13" key="1">
    <citation type="submission" date="2019-05" db="EMBL/GenBank/DDBJ databases">
        <title>Culicoidintestinum kansasii gen. nov., sp. nov. from the gastrointestinal tract of the biting midge, Culicoides sonorensis.</title>
        <authorList>
            <person name="Neupane S."/>
            <person name="Ghosh A."/>
            <person name="Gunther S."/>
            <person name="Martin K."/>
            <person name="Zurek L."/>
        </authorList>
    </citation>
    <scope>NUCLEOTIDE SEQUENCE [LARGE SCALE GENOMIC DNA]</scope>
    <source>
        <strain evidence="12 13">CS-1</strain>
    </source>
</reference>
<keyword evidence="7 11" id="KW-0274">FAD</keyword>
<comment type="function">
    <text evidence="11">Catalyzes the anti-1,4-elimination of the C-3 phosphate and the C-6 proR hydrogen from 5-enolpyruvylshikimate-3-phosphate (EPSP) to yield chorismate, which is the branch point compound that serves as the starting substrate for the three terminal pathways of aromatic amino acid biosynthesis. This reaction introduces a second double bond into the aromatic ring system.</text>
</comment>
<dbReference type="HAMAP" id="MF_00300">
    <property type="entry name" value="Chorismate_synth"/>
    <property type="match status" value="1"/>
</dbReference>
<dbReference type="RefSeq" id="WP_138190240.1">
    <property type="nucleotide sequence ID" value="NZ_VBWP01000002.1"/>
</dbReference>
<dbReference type="GO" id="GO:0008652">
    <property type="term" value="P:amino acid biosynthetic process"/>
    <property type="evidence" value="ECO:0007669"/>
    <property type="project" value="UniProtKB-KW"/>
</dbReference>
<comment type="cofactor">
    <cofactor evidence="11">
        <name>FMNH2</name>
        <dbReference type="ChEBI" id="CHEBI:57618"/>
    </cofactor>
    <text evidence="11">Reduced FMN (FMNH(2)).</text>
</comment>
<keyword evidence="13" id="KW-1185">Reference proteome</keyword>
<dbReference type="GO" id="GO:0010181">
    <property type="term" value="F:FMN binding"/>
    <property type="evidence" value="ECO:0007669"/>
    <property type="project" value="TreeGrafter"/>
</dbReference>
<comment type="subunit">
    <text evidence="11">Homotetramer.</text>
</comment>
<evidence type="ECO:0000256" key="3">
    <source>
        <dbReference type="ARBA" id="ARBA00013036"/>
    </source>
</evidence>
<feature type="binding site" evidence="11">
    <location>
        <position position="39"/>
    </location>
    <ligand>
        <name>NADP(+)</name>
        <dbReference type="ChEBI" id="CHEBI:58349"/>
    </ligand>
</feature>
<evidence type="ECO:0000256" key="8">
    <source>
        <dbReference type="ARBA" id="ARBA00022857"/>
    </source>
</evidence>
<comment type="caution">
    <text evidence="11">Lacks conserved residue(s) required for the propagation of feature annotation.</text>
</comment>
<feature type="binding site" evidence="11">
    <location>
        <position position="45"/>
    </location>
    <ligand>
        <name>NADP(+)</name>
        <dbReference type="ChEBI" id="CHEBI:58349"/>
    </ligand>
</feature>
<evidence type="ECO:0000313" key="12">
    <source>
        <dbReference type="EMBL" id="TLG76603.1"/>
    </source>
</evidence>
<dbReference type="FunCoup" id="A0A5R8QGL5">
    <property type="interactions" value="315"/>
</dbReference>
<feature type="binding site" evidence="11">
    <location>
        <position position="313"/>
    </location>
    <ligand>
        <name>FMN</name>
        <dbReference type="ChEBI" id="CHEBI:58210"/>
    </ligand>
</feature>
<protein>
    <recommendedName>
        <fullName evidence="3 11">Chorismate synthase</fullName>
        <shortName evidence="11">CS</shortName>
        <ecNumber evidence="3 11">4.2.3.5</ecNumber>
    </recommendedName>
    <alternativeName>
        <fullName evidence="11">5-enolpyruvylshikimate-3-phosphate phospholyase</fullName>
    </alternativeName>
</protein>
<accession>A0A5R8QGL5</accession>
<proteinExistence type="inferred from homology"/>
<organism evidence="12 13">
    <name type="scientific">Culicoidibacter larvae</name>
    <dbReference type="NCBI Taxonomy" id="2579976"/>
    <lineage>
        <taxon>Bacteria</taxon>
        <taxon>Bacillati</taxon>
        <taxon>Bacillota</taxon>
        <taxon>Culicoidibacteria</taxon>
        <taxon>Culicoidibacterales</taxon>
        <taxon>Culicoidibacteraceae</taxon>
        <taxon>Culicoidibacter</taxon>
    </lineage>
</organism>
<dbReference type="PANTHER" id="PTHR21085:SF0">
    <property type="entry name" value="CHORISMATE SYNTHASE"/>
    <property type="match status" value="1"/>
</dbReference>
<evidence type="ECO:0000313" key="13">
    <source>
        <dbReference type="Proteomes" id="UP000306912"/>
    </source>
</evidence>
<evidence type="ECO:0000256" key="6">
    <source>
        <dbReference type="ARBA" id="ARBA00022643"/>
    </source>
</evidence>
<dbReference type="GO" id="GO:0004107">
    <property type="term" value="F:chorismate synthase activity"/>
    <property type="evidence" value="ECO:0007669"/>
    <property type="project" value="UniProtKB-UniRule"/>
</dbReference>
<feature type="binding site" evidence="11">
    <location>
        <begin position="129"/>
        <end position="131"/>
    </location>
    <ligand>
        <name>FMN</name>
        <dbReference type="ChEBI" id="CHEBI:58210"/>
    </ligand>
</feature>
<evidence type="ECO:0000256" key="7">
    <source>
        <dbReference type="ARBA" id="ARBA00022827"/>
    </source>
</evidence>
<comment type="similarity">
    <text evidence="2 11">Belongs to the chorismate synthase family.</text>
</comment>
<comment type="caution">
    <text evidence="12">The sequence shown here is derived from an EMBL/GenBank/DDBJ whole genome shotgun (WGS) entry which is preliminary data.</text>
</comment>
<keyword evidence="6 11" id="KW-0288">FMN</keyword>
<dbReference type="PIRSF" id="PIRSF001456">
    <property type="entry name" value="Chorismate_synth"/>
    <property type="match status" value="1"/>
</dbReference>
<dbReference type="AlphaFoldDB" id="A0A5R8QGL5"/>
<keyword evidence="5 11" id="KW-0285">Flavoprotein</keyword>
<dbReference type="SUPFAM" id="SSF103263">
    <property type="entry name" value="Chorismate synthase, AroC"/>
    <property type="match status" value="1"/>
</dbReference>
<keyword evidence="4 11" id="KW-0028">Amino-acid biosynthesis</keyword>
<dbReference type="PANTHER" id="PTHR21085">
    <property type="entry name" value="CHORISMATE SYNTHASE"/>
    <property type="match status" value="1"/>
</dbReference>
<evidence type="ECO:0000256" key="1">
    <source>
        <dbReference type="ARBA" id="ARBA00005044"/>
    </source>
</evidence>
<dbReference type="EC" id="4.2.3.5" evidence="3 11"/>
<dbReference type="OrthoDB" id="9771806at2"/>
<sequence>MRIMTSGESHGPGMTVIIDGYPSRVNIDIEIINAALQARMKGPGRGARMAIENDQVEILSGIRFGKSIGSPITLFVRNRDYANWQDDMASQGDAVDSDKGRTTVRPGHADYAGALKFGHQRDVRNVLERASARSSVAYVAAGSLAEILLRELGIEVHAEVLQIGDKLITGLSDTEYAEIIESVRHAKDTIGGKVIVRASGLPIGLGNYSQWSQKLDARIASAMMSIPTTKAVEIGAGVQAATLRGSELHDELFLDEAGNVFRKSNNAGGIEGGVSNGEDIVVSLTSKPIPTLMQPLNSIDLNSNEAATAFVERSDVSVLEAYAVIARSMLAIVLAEIICEQYQSDTLVQLVNIFEELKGMNRDDE</sequence>
<dbReference type="GO" id="GO:0009073">
    <property type="term" value="P:aromatic amino acid family biosynthetic process"/>
    <property type="evidence" value="ECO:0007669"/>
    <property type="project" value="UniProtKB-KW"/>
</dbReference>